<gene>
    <name evidence="1" type="ORF">ENT73_01165</name>
</gene>
<evidence type="ECO:0000313" key="1">
    <source>
        <dbReference type="EMBL" id="HGV54684.1"/>
    </source>
</evidence>
<dbReference type="AlphaFoldDB" id="A0A832LVT8"/>
<organism evidence="1">
    <name type="scientific">Caldimicrobium thiodismutans</name>
    <dbReference type="NCBI Taxonomy" id="1653476"/>
    <lineage>
        <taxon>Bacteria</taxon>
        <taxon>Pseudomonadati</taxon>
        <taxon>Thermodesulfobacteriota</taxon>
        <taxon>Thermodesulfobacteria</taxon>
        <taxon>Thermodesulfobacteriales</taxon>
        <taxon>Thermodesulfobacteriaceae</taxon>
        <taxon>Caldimicrobium</taxon>
    </lineage>
</organism>
<sequence length="271" mass="31293">MQISAPTPIYYLPENLWSLFTRPGRELAVRVLQIEGKLLYLELGGHKFQARLAGTLNPEDFVPGEVLKVRVLKTEGPVVLELMESSRGKGEANMLYLLVKGKESESLSPQVLAKEARREAIGLTEMLKLLVQKAGIKEKREGLKNIEEFLGREIELSDFFLEEDRVFMPFLLQDKKSWGYLEILPPKEKAGKVRIFLLKLFLQYLGYVEGIFYYTDDSLEIDLFFSEKGAWEWAREYLRELRRELSFSSKSVKINLEKREVSPGQILERIG</sequence>
<proteinExistence type="predicted"/>
<comment type="caution">
    <text evidence="1">The sequence shown here is derived from an EMBL/GenBank/DDBJ whole genome shotgun (WGS) entry which is preliminary data.</text>
</comment>
<protein>
    <submittedName>
        <fullName evidence="1">Uncharacterized protein</fullName>
    </submittedName>
</protein>
<reference evidence="1" key="1">
    <citation type="journal article" date="2020" name="mSystems">
        <title>Genome- and Community-Level Interaction Insights into Carbon Utilization and Element Cycling Functions of Hydrothermarchaeota in Hydrothermal Sediment.</title>
        <authorList>
            <person name="Zhou Z."/>
            <person name="Liu Y."/>
            <person name="Xu W."/>
            <person name="Pan J."/>
            <person name="Luo Z.H."/>
            <person name="Li M."/>
        </authorList>
    </citation>
    <scope>NUCLEOTIDE SEQUENCE [LARGE SCALE GENOMIC DNA]</scope>
    <source>
        <strain evidence="1">SpSt-605</strain>
    </source>
</reference>
<name>A0A832LVT8_9BACT</name>
<dbReference type="EMBL" id="DSZU01000022">
    <property type="protein sequence ID" value="HGV54684.1"/>
    <property type="molecule type" value="Genomic_DNA"/>
</dbReference>
<accession>A0A832LVT8</accession>